<reference evidence="1 2" key="1">
    <citation type="submission" date="2016-11" db="EMBL/GenBank/DDBJ databases">
        <authorList>
            <person name="Jaros S."/>
            <person name="Januszkiewicz K."/>
            <person name="Wedrychowicz H."/>
        </authorList>
    </citation>
    <scope>NUCLEOTIDE SEQUENCE [LARGE SCALE GENOMIC DNA]</scope>
    <source>
        <strain evidence="1 2">DSM 21986</strain>
    </source>
</reference>
<accession>A0A1M5DV66</accession>
<dbReference type="Pfam" id="PF13618">
    <property type="entry name" value="Gluconate_2-dh3"/>
    <property type="match status" value="1"/>
</dbReference>
<dbReference type="InterPro" id="IPR027056">
    <property type="entry name" value="Gluconate_2DH_su3"/>
</dbReference>
<dbReference type="OrthoDB" id="6385145at2"/>
<sequence length="181" mass="19891">MDRRSALKNMALLGGGVILAPSCTFSEERVSIALNNLNVSGRQEKLLAGIVETFIPATGDAPGAKALKLHHFVLVMVDDCRGEEDRHRFVRGLDQVDRLAEHRYGAEFTDCTPGEREQLLAAVFEGQPELKSGGEAYEDAGECLAMTKQYAIRGFLNSEYVMTEELPYQLVPGHFDGCVTL</sequence>
<dbReference type="Proteomes" id="UP000184041">
    <property type="component" value="Unassembled WGS sequence"/>
</dbReference>
<dbReference type="EMBL" id="FQUS01000012">
    <property type="protein sequence ID" value="SHF70810.1"/>
    <property type="molecule type" value="Genomic_DNA"/>
</dbReference>
<protein>
    <submittedName>
        <fullName evidence="1">Gluconate 2-dehydrogenase subunit 3</fullName>
    </submittedName>
</protein>
<organism evidence="1 2">
    <name type="scientific">Fodinibius roseus</name>
    <dbReference type="NCBI Taxonomy" id="1194090"/>
    <lineage>
        <taxon>Bacteria</taxon>
        <taxon>Pseudomonadati</taxon>
        <taxon>Balneolota</taxon>
        <taxon>Balneolia</taxon>
        <taxon>Balneolales</taxon>
        <taxon>Balneolaceae</taxon>
        <taxon>Fodinibius</taxon>
    </lineage>
</organism>
<name>A0A1M5DV66_9BACT</name>
<proteinExistence type="predicted"/>
<dbReference type="AlphaFoldDB" id="A0A1M5DV66"/>
<evidence type="ECO:0000313" key="2">
    <source>
        <dbReference type="Proteomes" id="UP000184041"/>
    </source>
</evidence>
<dbReference type="RefSeq" id="WP_073064416.1">
    <property type="nucleotide sequence ID" value="NZ_FQUS01000012.1"/>
</dbReference>
<keyword evidence="2" id="KW-1185">Reference proteome</keyword>
<evidence type="ECO:0000313" key="1">
    <source>
        <dbReference type="EMBL" id="SHF70810.1"/>
    </source>
</evidence>
<dbReference type="STRING" id="1194090.SAMN05443144_11243"/>
<gene>
    <name evidence="1" type="ORF">SAMN05443144_11243</name>
</gene>